<dbReference type="Proteomes" id="UP000299102">
    <property type="component" value="Unassembled WGS sequence"/>
</dbReference>
<dbReference type="AlphaFoldDB" id="A0A4C1XT52"/>
<organism evidence="1 2">
    <name type="scientific">Eumeta variegata</name>
    <name type="common">Bagworm moth</name>
    <name type="synonym">Eumeta japonica</name>
    <dbReference type="NCBI Taxonomy" id="151549"/>
    <lineage>
        <taxon>Eukaryota</taxon>
        <taxon>Metazoa</taxon>
        <taxon>Ecdysozoa</taxon>
        <taxon>Arthropoda</taxon>
        <taxon>Hexapoda</taxon>
        <taxon>Insecta</taxon>
        <taxon>Pterygota</taxon>
        <taxon>Neoptera</taxon>
        <taxon>Endopterygota</taxon>
        <taxon>Lepidoptera</taxon>
        <taxon>Glossata</taxon>
        <taxon>Ditrysia</taxon>
        <taxon>Tineoidea</taxon>
        <taxon>Psychidae</taxon>
        <taxon>Oiketicinae</taxon>
        <taxon>Eumeta</taxon>
    </lineage>
</organism>
<dbReference type="EMBL" id="BGZK01000927">
    <property type="protein sequence ID" value="GBP65369.1"/>
    <property type="molecule type" value="Genomic_DNA"/>
</dbReference>
<evidence type="ECO:0000313" key="1">
    <source>
        <dbReference type="EMBL" id="GBP65369.1"/>
    </source>
</evidence>
<reference evidence="1 2" key="1">
    <citation type="journal article" date="2019" name="Commun. Biol.">
        <title>The bagworm genome reveals a unique fibroin gene that provides high tensile strength.</title>
        <authorList>
            <person name="Kono N."/>
            <person name="Nakamura H."/>
            <person name="Ohtoshi R."/>
            <person name="Tomita M."/>
            <person name="Numata K."/>
            <person name="Arakawa K."/>
        </authorList>
    </citation>
    <scope>NUCLEOTIDE SEQUENCE [LARGE SCALE GENOMIC DNA]</scope>
</reference>
<sequence length="122" mass="14031">MCMRRADCVDLAIAPASFWRQYYVTPLEGGYAKIGHAGSRRLDRTGRATRRAKNKLANELFPHEATLETLMAATRTFTDMLVFEAGHNFHYYLMLPSRPHQLRKCLNDVKRECGEEGRVAER</sequence>
<name>A0A4C1XT52_EUMVA</name>
<evidence type="ECO:0000313" key="2">
    <source>
        <dbReference type="Proteomes" id="UP000299102"/>
    </source>
</evidence>
<proteinExistence type="predicted"/>
<accession>A0A4C1XT52</accession>
<protein>
    <submittedName>
        <fullName evidence="1">Uncharacterized protein</fullName>
    </submittedName>
</protein>
<keyword evidence="2" id="KW-1185">Reference proteome</keyword>
<comment type="caution">
    <text evidence="1">The sequence shown here is derived from an EMBL/GenBank/DDBJ whole genome shotgun (WGS) entry which is preliminary data.</text>
</comment>
<gene>
    <name evidence="1" type="ORF">EVAR_53401_1</name>
</gene>